<gene>
    <name evidence="1" type="ORF">V6N12_009553</name>
</gene>
<name>A0ABR2AUD4_9ROSI</name>
<dbReference type="Proteomes" id="UP001472677">
    <property type="component" value="Unassembled WGS sequence"/>
</dbReference>
<accession>A0ABR2AUD4</accession>
<evidence type="ECO:0000313" key="1">
    <source>
        <dbReference type="EMBL" id="KAK8497727.1"/>
    </source>
</evidence>
<protein>
    <submittedName>
        <fullName evidence="1">Uncharacterized protein</fullName>
    </submittedName>
</protein>
<comment type="caution">
    <text evidence="1">The sequence shown here is derived from an EMBL/GenBank/DDBJ whole genome shotgun (WGS) entry which is preliminary data.</text>
</comment>
<proteinExistence type="predicted"/>
<sequence length="143" mass="15941">MKNKDAQGRIPPLGGEVMWLSDCVHRRTLPLGGKNLVSLLGFSELSESIDDFNDDEETIVPIMEEGDVHLLDVDDIETVIIDETEGNSLDVEDDAWSAPFTRLGLGNDKPDWGYVGPETEQPVPNYPTYELPARIYDADYIAM</sequence>
<keyword evidence="2" id="KW-1185">Reference proteome</keyword>
<reference evidence="1 2" key="1">
    <citation type="journal article" date="2024" name="G3 (Bethesda)">
        <title>Genome assembly of Hibiscus sabdariffa L. provides insights into metabolisms of medicinal natural products.</title>
        <authorList>
            <person name="Kim T."/>
        </authorList>
    </citation>
    <scope>NUCLEOTIDE SEQUENCE [LARGE SCALE GENOMIC DNA]</scope>
    <source>
        <strain evidence="1">TK-2024</strain>
        <tissue evidence="1">Old leaves</tissue>
    </source>
</reference>
<organism evidence="1 2">
    <name type="scientific">Hibiscus sabdariffa</name>
    <name type="common">roselle</name>
    <dbReference type="NCBI Taxonomy" id="183260"/>
    <lineage>
        <taxon>Eukaryota</taxon>
        <taxon>Viridiplantae</taxon>
        <taxon>Streptophyta</taxon>
        <taxon>Embryophyta</taxon>
        <taxon>Tracheophyta</taxon>
        <taxon>Spermatophyta</taxon>
        <taxon>Magnoliopsida</taxon>
        <taxon>eudicotyledons</taxon>
        <taxon>Gunneridae</taxon>
        <taxon>Pentapetalae</taxon>
        <taxon>rosids</taxon>
        <taxon>malvids</taxon>
        <taxon>Malvales</taxon>
        <taxon>Malvaceae</taxon>
        <taxon>Malvoideae</taxon>
        <taxon>Hibiscus</taxon>
    </lineage>
</organism>
<dbReference type="EMBL" id="JBBPBM010000298">
    <property type="protein sequence ID" value="KAK8497727.1"/>
    <property type="molecule type" value="Genomic_DNA"/>
</dbReference>
<evidence type="ECO:0000313" key="2">
    <source>
        <dbReference type="Proteomes" id="UP001472677"/>
    </source>
</evidence>